<proteinExistence type="predicted"/>
<feature type="compositionally biased region" description="Polar residues" evidence="1">
    <location>
        <begin position="1"/>
        <end position="26"/>
    </location>
</feature>
<sequence length="86" mass="9578">MTAKSAQRSTTDRANPTNPADGTDGTNDVEELYSDSNMATAIDVRGRSVELTAKLFKMSTRKTASLLCLRIDQVRNWRPLLVRDAY</sequence>
<dbReference type="Proteomes" id="UP000732380">
    <property type="component" value="Unassembled WGS sequence"/>
</dbReference>
<accession>A0A9P7Q4K1</accession>
<evidence type="ECO:0000313" key="3">
    <source>
        <dbReference type="Proteomes" id="UP000732380"/>
    </source>
</evidence>
<evidence type="ECO:0000313" key="2">
    <source>
        <dbReference type="EMBL" id="KAG6120730.1"/>
    </source>
</evidence>
<evidence type="ECO:0000256" key="1">
    <source>
        <dbReference type="SAM" id="MobiDB-lite"/>
    </source>
</evidence>
<keyword evidence="3" id="KW-1185">Reference proteome</keyword>
<protein>
    <submittedName>
        <fullName evidence="2">Uncharacterized protein</fullName>
    </submittedName>
</protein>
<dbReference type="EMBL" id="SRQM01000051">
    <property type="protein sequence ID" value="KAG6120730.1"/>
    <property type="molecule type" value="Genomic_DNA"/>
</dbReference>
<feature type="region of interest" description="Disordered" evidence="1">
    <location>
        <begin position="1"/>
        <end position="30"/>
    </location>
</feature>
<organism evidence="2 3">
    <name type="scientific">Claviceps humidiphila</name>
    <dbReference type="NCBI Taxonomy" id="1294629"/>
    <lineage>
        <taxon>Eukaryota</taxon>
        <taxon>Fungi</taxon>
        <taxon>Dikarya</taxon>
        <taxon>Ascomycota</taxon>
        <taxon>Pezizomycotina</taxon>
        <taxon>Sordariomycetes</taxon>
        <taxon>Hypocreomycetidae</taxon>
        <taxon>Hypocreales</taxon>
        <taxon>Clavicipitaceae</taxon>
        <taxon>Claviceps</taxon>
    </lineage>
</organism>
<dbReference type="AlphaFoldDB" id="A0A9P7Q4K1"/>
<reference evidence="2 3" key="1">
    <citation type="journal article" date="2020" name="bioRxiv">
        <title>Whole genome comparisons of ergot fungi reveals the divergence and evolution of species within the genus Claviceps are the result of varying mechanisms driving genome evolution and host range expansion.</title>
        <authorList>
            <person name="Wyka S.A."/>
            <person name="Mondo S.J."/>
            <person name="Liu M."/>
            <person name="Dettman J."/>
            <person name="Nalam V."/>
            <person name="Broders K.D."/>
        </authorList>
    </citation>
    <scope>NUCLEOTIDE SEQUENCE [LARGE SCALE GENOMIC DNA]</scope>
    <source>
        <strain evidence="2 3">LM576</strain>
    </source>
</reference>
<name>A0A9P7Q4K1_9HYPO</name>
<gene>
    <name evidence="2" type="ORF">E4U13_006047</name>
</gene>
<comment type="caution">
    <text evidence="2">The sequence shown here is derived from an EMBL/GenBank/DDBJ whole genome shotgun (WGS) entry which is preliminary data.</text>
</comment>